<name>A0A5Q4ZI31_9GAMM</name>
<accession>A0A5Q4ZI31</accession>
<protein>
    <submittedName>
        <fullName evidence="1">Uncharacterized protein</fullName>
    </submittedName>
</protein>
<dbReference type="AlphaFoldDB" id="A0A5Q4ZI31"/>
<organism evidence="1">
    <name type="scientific">Aliivibrio wodanis</name>
    <dbReference type="NCBI Taxonomy" id="80852"/>
    <lineage>
        <taxon>Bacteria</taxon>
        <taxon>Pseudomonadati</taxon>
        <taxon>Pseudomonadota</taxon>
        <taxon>Gammaproteobacteria</taxon>
        <taxon>Vibrionales</taxon>
        <taxon>Vibrionaceae</taxon>
        <taxon>Aliivibrio</taxon>
    </lineage>
</organism>
<proteinExistence type="predicted"/>
<reference evidence="1" key="1">
    <citation type="submission" date="2019-09" db="EMBL/GenBank/DDBJ databases">
        <authorList>
            <person name="Hjerde E."/>
        </authorList>
    </citation>
    <scope>NUCLEOTIDE SEQUENCE</scope>
    <source>
        <strain evidence="1">06/09/160</strain>
    </source>
</reference>
<gene>
    <name evidence="1" type="ORF">AW0309160_01353</name>
</gene>
<dbReference type="EMBL" id="LR721750">
    <property type="protein sequence ID" value="VVV03970.1"/>
    <property type="molecule type" value="Genomic_DNA"/>
</dbReference>
<evidence type="ECO:0000313" key="1">
    <source>
        <dbReference type="EMBL" id="VVV03970.1"/>
    </source>
</evidence>
<sequence length="258" mass="30231">METFEQKIERFKEHYFGLINVAESEVNLENQKVHSKILCCSIFDAISKSVFPKIKSNRQRFTSLVRLCSDWQDSEKVSILHLLRLLEITPNLSLEAQELKSYVTKKYGKMFAPTNRLMSNNFSISYDLDIEELLELWPIENGNVVKIGGVKPHQLKHEYMLWLYRNSVVHEYRNPGNGVELGQHVPDYPFYQEVSTVDSFEDAKLQFTNHWELVYPSKFFLNLCKNAVEVACEFHRVHETCPFNSYSGGTYWLPEFND</sequence>